<reference evidence="2" key="2">
    <citation type="submission" date="2020-11" db="EMBL/GenBank/DDBJ databases">
        <authorList>
            <person name="McCartney M.A."/>
            <person name="Auch B."/>
            <person name="Kono T."/>
            <person name="Mallez S."/>
            <person name="Becker A."/>
            <person name="Gohl D.M."/>
            <person name="Silverstein K.A.T."/>
            <person name="Koren S."/>
            <person name="Bechman K.B."/>
            <person name="Herman A."/>
            <person name="Abrahante J.E."/>
            <person name="Garbe J."/>
        </authorList>
    </citation>
    <scope>NUCLEOTIDE SEQUENCE</scope>
    <source>
        <strain evidence="2">Duluth1</strain>
        <tissue evidence="2">Whole animal</tissue>
    </source>
</reference>
<accession>A0A9D4DD02</accession>
<dbReference type="EMBL" id="JAIWYP010000010">
    <property type="protein sequence ID" value="KAH3746671.1"/>
    <property type="molecule type" value="Genomic_DNA"/>
</dbReference>
<comment type="caution">
    <text evidence="2">The sequence shown here is derived from an EMBL/GenBank/DDBJ whole genome shotgun (WGS) entry which is preliminary data.</text>
</comment>
<organism evidence="2 3">
    <name type="scientific">Dreissena polymorpha</name>
    <name type="common">Zebra mussel</name>
    <name type="synonym">Mytilus polymorpha</name>
    <dbReference type="NCBI Taxonomy" id="45954"/>
    <lineage>
        <taxon>Eukaryota</taxon>
        <taxon>Metazoa</taxon>
        <taxon>Spiralia</taxon>
        <taxon>Lophotrochozoa</taxon>
        <taxon>Mollusca</taxon>
        <taxon>Bivalvia</taxon>
        <taxon>Autobranchia</taxon>
        <taxon>Heteroconchia</taxon>
        <taxon>Euheterodonta</taxon>
        <taxon>Imparidentia</taxon>
        <taxon>Neoheterodontei</taxon>
        <taxon>Myida</taxon>
        <taxon>Dreissenoidea</taxon>
        <taxon>Dreissenidae</taxon>
        <taxon>Dreissena</taxon>
    </lineage>
</organism>
<feature type="region of interest" description="Disordered" evidence="1">
    <location>
        <begin position="1"/>
        <end position="21"/>
    </location>
</feature>
<evidence type="ECO:0000256" key="1">
    <source>
        <dbReference type="SAM" id="MobiDB-lite"/>
    </source>
</evidence>
<dbReference type="AlphaFoldDB" id="A0A9D4DD02"/>
<proteinExistence type="predicted"/>
<sequence>MHCGYKEGWSEGPKVSHLEDMKKQQPAHSKCRQIQECYMHCGYLEGWSEGPNEKKVDSRKIDMLLAEQRSQKPAVRGAKQTATHYKCFVHKLRALERHVRAAKSDIKSIPNKFNKDEYMRKLASCLRCQVRIELERLRKQSCSDEVNSEGRSNLATLLPVVDEFLSTSPVHVGQMLFLRGVLDTSKQNKAGSSKMPPVVSNTGTSCDQLQDRCLSVDKGPTLSYRWIAN</sequence>
<name>A0A9D4DD02_DREPO</name>
<gene>
    <name evidence="2" type="ORF">DPMN_181081</name>
</gene>
<evidence type="ECO:0000313" key="3">
    <source>
        <dbReference type="Proteomes" id="UP000828390"/>
    </source>
</evidence>
<protein>
    <submittedName>
        <fullName evidence="2">Uncharacterized protein</fullName>
    </submittedName>
</protein>
<dbReference type="Proteomes" id="UP000828390">
    <property type="component" value="Unassembled WGS sequence"/>
</dbReference>
<keyword evidence="3" id="KW-1185">Reference proteome</keyword>
<reference evidence="2" key="1">
    <citation type="journal article" date="2019" name="bioRxiv">
        <title>The Genome of the Zebra Mussel, Dreissena polymorpha: A Resource for Invasive Species Research.</title>
        <authorList>
            <person name="McCartney M.A."/>
            <person name="Auch B."/>
            <person name="Kono T."/>
            <person name="Mallez S."/>
            <person name="Zhang Y."/>
            <person name="Obille A."/>
            <person name="Becker A."/>
            <person name="Abrahante J.E."/>
            <person name="Garbe J."/>
            <person name="Badalamenti J.P."/>
            <person name="Herman A."/>
            <person name="Mangelson H."/>
            <person name="Liachko I."/>
            <person name="Sullivan S."/>
            <person name="Sone E.D."/>
            <person name="Koren S."/>
            <person name="Silverstein K.A.T."/>
            <person name="Beckman K.B."/>
            <person name="Gohl D.M."/>
        </authorList>
    </citation>
    <scope>NUCLEOTIDE SEQUENCE</scope>
    <source>
        <strain evidence="2">Duluth1</strain>
        <tissue evidence="2">Whole animal</tissue>
    </source>
</reference>
<evidence type="ECO:0000313" key="2">
    <source>
        <dbReference type="EMBL" id="KAH3746671.1"/>
    </source>
</evidence>